<comment type="caution">
    <text evidence="2">The sequence shown here is derived from an EMBL/GenBank/DDBJ whole genome shotgun (WGS) entry which is preliminary data.</text>
</comment>
<dbReference type="Gene3D" id="1.10.3680.10">
    <property type="entry name" value="TerB-like"/>
    <property type="match status" value="1"/>
</dbReference>
<name>A0A1E3H4L8_9HYPH</name>
<protein>
    <submittedName>
        <fullName evidence="2">Tellurite resistance protein TerB</fullName>
    </submittedName>
</protein>
<reference evidence="2 3" key="1">
    <citation type="submission" date="2016-07" db="EMBL/GenBank/DDBJ databases">
        <title>Draft Genome Sequence of Methylobrevis pamukkalensis PK2.</title>
        <authorList>
            <person name="Vasilenko O.V."/>
            <person name="Doronina N.V."/>
            <person name="Shmareva M.N."/>
            <person name="Tarlachkov S.V."/>
            <person name="Mustakhimov I."/>
            <person name="Trotsenko Y.A."/>
        </authorList>
    </citation>
    <scope>NUCLEOTIDE SEQUENCE [LARGE SCALE GENOMIC DNA]</scope>
    <source>
        <strain evidence="2 3">PK2</strain>
    </source>
</reference>
<dbReference type="SUPFAM" id="SSF158682">
    <property type="entry name" value="TerB-like"/>
    <property type="match status" value="1"/>
</dbReference>
<dbReference type="Proteomes" id="UP000094622">
    <property type="component" value="Unassembled WGS sequence"/>
</dbReference>
<proteinExistence type="predicted"/>
<sequence>MFETLLAMFRDPGGRTTEGAAIDERVALAALMIHTIAADGAATPAERDNLTATLAKTFRIGSAETERLVEEARRRDLESVDLSDFTAVLNRRMDLAGRARIVEMLWDLVYADGAAQEIEDATVWRIADMLGVPAETRNKLRQRIAATRRAP</sequence>
<dbReference type="Pfam" id="PF05099">
    <property type="entry name" value="TerB"/>
    <property type="match status" value="1"/>
</dbReference>
<dbReference type="EMBL" id="MCRJ01000030">
    <property type="protein sequence ID" value="ODN71095.1"/>
    <property type="molecule type" value="Genomic_DNA"/>
</dbReference>
<gene>
    <name evidence="2" type="ORF">A6302_01587</name>
</gene>
<accession>A0A1E3H4L8</accession>
<dbReference type="InterPro" id="IPR007791">
    <property type="entry name" value="DjlA_N"/>
</dbReference>
<evidence type="ECO:0000313" key="2">
    <source>
        <dbReference type="EMBL" id="ODN71095.1"/>
    </source>
</evidence>
<evidence type="ECO:0000313" key="3">
    <source>
        <dbReference type="Proteomes" id="UP000094622"/>
    </source>
</evidence>
<dbReference type="OrthoDB" id="5402150at2"/>
<organism evidence="2 3">
    <name type="scientific">Methylobrevis pamukkalensis</name>
    <dbReference type="NCBI Taxonomy" id="1439726"/>
    <lineage>
        <taxon>Bacteria</taxon>
        <taxon>Pseudomonadati</taxon>
        <taxon>Pseudomonadota</taxon>
        <taxon>Alphaproteobacteria</taxon>
        <taxon>Hyphomicrobiales</taxon>
        <taxon>Pleomorphomonadaceae</taxon>
        <taxon>Methylobrevis</taxon>
    </lineage>
</organism>
<feature type="domain" description="Co-chaperone DjlA N-terminal" evidence="1">
    <location>
        <begin position="26"/>
        <end position="142"/>
    </location>
</feature>
<dbReference type="InterPro" id="IPR029024">
    <property type="entry name" value="TerB-like"/>
</dbReference>
<dbReference type="RefSeq" id="WP_083255589.1">
    <property type="nucleotide sequence ID" value="NZ_MCRJ01000030.1"/>
</dbReference>
<dbReference type="AlphaFoldDB" id="A0A1E3H4L8"/>
<keyword evidence="3" id="KW-1185">Reference proteome</keyword>
<evidence type="ECO:0000259" key="1">
    <source>
        <dbReference type="Pfam" id="PF05099"/>
    </source>
</evidence>
<dbReference type="CDD" id="cd07313">
    <property type="entry name" value="terB_like_2"/>
    <property type="match status" value="1"/>
</dbReference>